<dbReference type="PANTHER" id="PTHR10963:SF55">
    <property type="entry name" value="GLYCOSIDE HYDROLASE FAMILY 16 PROTEIN"/>
    <property type="match status" value="1"/>
</dbReference>
<dbReference type="SUPFAM" id="SSF49899">
    <property type="entry name" value="Concanavalin A-like lectins/glucanases"/>
    <property type="match status" value="1"/>
</dbReference>
<evidence type="ECO:0000313" key="4">
    <source>
        <dbReference type="Proteomes" id="UP001596549"/>
    </source>
</evidence>
<evidence type="ECO:0000313" key="3">
    <source>
        <dbReference type="EMBL" id="MFC7371127.1"/>
    </source>
</evidence>
<dbReference type="InterPro" id="IPR050546">
    <property type="entry name" value="Glycosyl_Hydrlase_16"/>
</dbReference>
<evidence type="ECO:0000259" key="2">
    <source>
        <dbReference type="PROSITE" id="PS51762"/>
    </source>
</evidence>
<feature type="domain" description="GH16" evidence="2">
    <location>
        <begin position="14"/>
        <end position="252"/>
    </location>
</feature>
<dbReference type="InterPro" id="IPR000757">
    <property type="entry name" value="Beta-glucanase-like"/>
</dbReference>
<dbReference type="Proteomes" id="UP001596549">
    <property type="component" value="Unassembled WGS sequence"/>
</dbReference>
<comment type="similarity">
    <text evidence="1">Belongs to the glycosyl hydrolase 16 family.</text>
</comment>
<sequence length="252" mass="29623">MRWLWIVLGLHSIIPAMGYSTPVAVHTKTSDGYHLVWNDEFRQSGSLNNWNIQDWASDKNNEWQYYSPENVTVSDGFLKITSKRERLKGRTYTSGAVTTQHIFSFQYGKVEIRAKLPKGQGVFPAFWLVTEQKKKWLPEIDMMENLGHEPNVVHQVVHWIDKNGRQQRDYSKYTSETDYSEDFHRFGLIWEKDKITWTVDDQKVFETTKFSPSQPLFLYMNTAIGGNWPGDPNPKDAYPKEMLIDYVRIYQK</sequence>
<dbReference type="InterPro" id="IPR013320">
    <property type="entry name" value="ConA-like_dom_sf"/>
</dbReference>
<reference evidence="4" key="1">
    <citation type="journal article" date="2019" name="Int. J. Syst. Evol. Microbiol.">
        <title>The Global Catalogue of Microorganisms (GCM) 10K type strain sequencing project: providing services to taxonomists for standard genome sequencing and annotation.</title>
        <authorList>
            <consortium name="The Broad Institute Genomics Platform"/>
            <consortium name="The Broad Institute Genome Sequencing Center for Infectious Disease"/>
            <person name="Wu L."/>
            <person name="Ma J."/>
        </authorList>
    </citation>
    <scope>NUCLEOTIDE SEQUENCE [LARGE SCALE GENOMIC DNA]</scope>
    <source>
        <strain evidence="4">NBRC 106396</strain>
    </source>
</reference>
<proteinExistence type="inferred from homology"/>
<keyword evidence="4" id="KW-1185">Reference proteome</keyword>
<dbReference type="Pfam" id="PF00722">
    <property type="entry name" value="Glyco_hydro_16"/>
    <property type="match status" value="1"/>
</dbReference>
<accession>A0ABW2NMU5</accession>
<name>A0ABW2NMU5_9BACL</name>
<comment type="caution">
    <text evidence="3">The sequence shown here is derived from an EMBL/GenBank/DDBJ whole genome shotgun (WGS) entry which is preliminary data.</text>
</comment>
<dbReference type="PROSITE" id="PS51762">
    <property type="entry name" value="GH16_2"/>
    <property type="match status" value="1"/>
</dbReference>
<gene>
    <name evidence="3" type="ORF">ACFQPF_05510</name>
</gene>
<dbReference type="EMBL" id="JBHTCP010000010">
    <property type="protein sequence ID" value="MFC7371127.1"/>
    <property type="molecule type" value="Genomic_DNA"/>
</dbReference>
<dbReference type="RefSeq" id="WP_379747393.1">
    <property type="nucleotide sequence ID" value="NZ_JBHTCP010000010.1"/>
</dbReference>
<evidence type="ECO:0000256" key="1">
    <source>
        <dbReference type="ARBA" id="ARBA00006865"/>
    </source>
</evidence>
<dbReference type="CDD" id="cd08023">
    <property type="entry name" value="GH16_laminarinase_like"/>
    <property type="match status" value="1"/>
</dbReference>
<protein>
    <submittedName>
        <fullName evidence="3">Family 16 glycosylhydrolase</fullName>
    </submittedName>
</protein>
<dbReference type="PANTHER" id="PTHR10963">
    <property type="entry name" value="GLYCOSYL HYDROLASE-RELATED"/>
    <property type="match status" value="1"/>
</dbReference>
<dbReference type="Gene3D" id="2.60.120.200">
    <property type="match status" value="1"/>
</dbReference>
<organism evidence="3 4">
    <name type="scientific">Fictibacillus iocasae</name>
    <dbReference type="NCBI Taxonomy" id="2715437"/>
    <lineage>
        <taxon>Bacteria</taxon>
        <taxon>Bacillati</taxon>
        <taxon>Bacillota</taxon>
        <taxon>Bacilli</taxon>
        <taxon>Bacillales</taxon>
        <taxon>Fictibacillaceae</taxon>
        <taxon>Fictibacillus</taxon>
    </lineage>
</organism>